<dbReference type="GO" id="GO:0003824">
    <property type="term" value="F:catalytic activity"/>
    <property type="evidence" value="ECO:0007669"/>
    <property type="project" value="UniProtKB-ARBA"/>
</dbReference>
<gene>
    <name evidence="2" type="ORF">TCE0_018r04620</name>
</gene>
<dbReference type="EMBL" id="DF933814">
    <property type="protein sequence ID" value="GAM35920.1"/>
    <property type="molecule type" value="Genomic_DNA"/>
</dbReference>
<dbReference type="Gene3D" id="1.50.10.10">
    <property type="match status" value="1"/>
</dbReference>
<name>A0A510NUM7_TALPI</name>
<dbReference type="Gene3D" id="2.60.120.560">
    <property type="entry name" value="Exo-inulinase, domain 1"/>
    <property type="match status" value="1"/>
</dbReference>
<dbReference type="PANTHER" id="PTHR34987">
    <property type="entry name" value="C, PUTATIVE (AFU_ORTHOLOGUE AFUA_3G02880)-RELATED"/>
    <property type="match status" value="1"/>
</dbReference>
<keyword evidence="3" id="KW-1185">Reference proteome</keyword>
<sequence length="643" mass="69965">MPYATMDYGANVAGFPVFEIISLSGPTQMEVKYSEQFSGLLQPLSDGPSLFVSSNANSYRVETFNVTQPGTVRSELIQGGQRWQSIRLLTNSTVKFGKVAFESTVGKIDIASLPGTFHSSNPAYDKIWSLGARAVSLACFDAGTQTSIWKVPPEGAFVSSSAPSYTALAYNFTEYNLEFDAKIVHGGFVWATSYNFGVRSRGGILMNLAGNYPPETTFSNTNRSLFPPSTVSLAYGVSFVNQTTLSSYQLDQFPVPCEVQEGTWYRVSTMVRSGYLSVSLNQSRLFNVSLDSYSSITGGTVSSSGSFGFGAWQDQSAYIRNVTAWDTAGSVIYQNPMIDSDVVLPEYGVHDNYFPTCVDGAKRDRLVWLGDFIHTSRIVGVSTGRNDHISGTFKQLLTYQLPTGQLPTAPSLGYSPDIDPAAFAVEGSAFLLPDYHILGLISFASYMEWSNDVTFAKENWNSWVSAVDWLVSYKSNSTGLIDLSTFRVTFLGPPSGSAVNTAAVWAFQGMASVAAAVNDINSYNKWTNLATSLTQAINVALWDDESGVYSIQSSDKGNFSTAAIGFAITTGVANDTQAQLSLSHLPSLKLHPGYRDSTTSNLSDPSVNLSPNINGFLLPALMQRKQAEPARFLLDNLWRRHDC</sequence>
<accession>A0A510NUM7</accession>
<organism evidence="2 3">
    <name type="scientific">Talaromyces pinophilus</name>
    <name type="common">Penicillium pinophilum</name>
    <dbReference type="NCBI Taxonomy" id="128442"/>
    <lineage>
        <taxon>Eukaryota</taxon>
        <taxon>Fungi</taxon>
        <taxon>Dikarya</taxon>
        <taxon>Ascomycota</taxon>
        <taxon>Pezizomycotina</taxon>
        <taxon>Eurotiomycetes</taxon>
        <taxon>Eurotiomycetidae</taxon>
        <taxon>Eurotiales</taxon>
        <taxon>Trichocomaceae</taxon>
        <taxon>Talaromyces</taxon>
        <taxon>Talaromyces sect. Talaromyces</taxon>
    </lineage>
</organism>
<dbReference type="InterPro" id="IPR012341">
    <property type="entry name" value="6hp_glycosidase-like_sf"/>
</dbReference>
<dbReference type="SUPFAM" id="SSF48208">
    <property type="entry name" value="Six-hairpin glycosidases"/>
    <property type="match status" value="1"/>
</dbReference>
<evidence type="ECO:0000313" key="3">
    <source>
        <dbReference type="Proteomes" id="UP000053095"/>
    </source>
</evidence>
<evidence type="ECO:0000313" key="2">
    <source>
        <dbReference type="EMBL" id="GAM35920.1"/>
    </source>
</evidence>
<protein>
    <recommendedName>
        <fullName evidence="1">Alpha-L-rhamnosidase six-hairpin glycosidase domain-containing protein</fullName>
    </recommendedName>
</protein>
<reference evidence="3" key="1">
    <citation type="journal article" date="2015" name="Genome Announc.">
        <title>Draft genome sequence of Talaromyces cellulolyticus strain Y-94, a source of lignocellulosic biomass-degrading enzymes.</title>
        <authorList>
            <person name="Fujii T."/>
            <person name="Koike H."/>
            <person name="Sawayama S."/>
            <person name="Yano S."/>
            <person name="Inoue H."/>
        </authorList>
    </citation>
    <scope>NUCLEOTIDE SEQUENCE [LARGE SCALE GENOMIC DNA]</scope>
    <source>
        <strain evidence="3">Y-94</strain>
    </source>
</reference>
<dbReference type="Pfam" id="PF17389">
    <property type="entry name" value="Bac_rhamnosid6H"/>
    <property type="match status" value="1"/>
</dbReference>
<feature type="domain" description="Alpha-L-rhamnosidase six-hairpin glycosidase" evidence="1">
    <location>
        <begin position="334"/>
        <end position="553"/>
    </location>
</feature>
<dbReference type="PANTHER" id="PTHR34987:SF4">
    <property type="entry name" value="ALPHA-L-RHAMNOSIDASE C-TERMINAL DOMAIN-CONTAINING PROTEIN"/>
    <property type="match status" value="1"/>
</dbReference>
<dbReference type="GO" id="GO:0005975">
    <property type="term" value="P:carbohydrate metabolic process"/>
    <property type="evidence" value="ECO:0007669"/>
    <property type="project" value="InterPro"/>
</dbReference>
<dbReference type="InterPro" id="IPR035396">
    <property type="entry name" value="Bac_rhamnosid6H"/>
</dbReference>
<evidence type="ECO:0000259" key="1">
    <source>
        <dbReference type="Pfam" id="PF17389"/>
    </source>
</evidence>
<dbReference type="AlphaFoldDB" id="A0A510NUM7"/>
<dbReference type="Proteomes" id="UP000053095">
    <property type="component" value="Unassembled WGS sequence"/>
</dbReference>
<dbReference type="InterPro" id="IPR008928">
    <property type="entry name" value="6-hairpin_glycosidase_sf"/>
</dbReference>
<proteinExistence type="predicted"/>